<dbReference type="SMART" id="SM00671">
    <property type="entry name" value="SEL1"/>
    <property type="match status" value="10"/>
</dbReference>
<gene>
    <name evidence="2" type="ORF">BC936DRAFT_136790</name>
</gene>
<proteinExistence type="inferred from homology"/>
<reference evidence="2 3" key="1">
    <citation type="journal article" date="2018" name="New Phytol.">
        <title>Phylogenomics of Endogonaceae and evolution of mycorrhizas within Mucoromycota.</title>
        <authorList>
            <person name="Chang Y."/>
            <person name="Desiro A."/>
            <person name="Na H."/>
            <person name="Sandor L."/>
            <person name="Lipzen A."/>
            <person name="Clum A."/>
            <person name="Barry K."/>
            <person name="Grigoriev I.V."/>
            <person name="Martin F.M."/>
            <person name="Stajich J.E."/>
            <person name="Smith M.E."/>
            <person name="Bonito G."/>
            <person name="Spatafora J.W."/>
        </authorList>
    </citation>
    <scope>NUCLEOTIDE SEQUENCE [LARGE SCALE GENOMIC DNA]</scope>
    <source>
        <strain evidence="2 3">GMNB39</strain>
    </source>
</reference>
<sequence length="588" mass="65391">MNPSQAFWTIMIHIPFRKKESSGSLRSKVRGASTSPSSSNHHGDSFTRLARQGDAIAQFNLAMMHMRGEGVMRDAAAAQHWFEESASHGNIHAQRQLSKMYFHGLGVPRCMETATYWTRKAADQGDPDSEILLSQLYALTAKDLRAEHFDSALAWLHRASEQKKPTAEHTLAGWYYTGFDGGRLARDPEKAFEIWRGAADRHAESRCHAGELMLLGEGVEQNVSTGLEWLRLAGEENPGNVAVLEHVKRIANEAMERAIVARDDMNDKRAMIWFEVASELGNVDATLAMADLHYESKEADGKGFLIAAEYYKKAGGLGSAYAFRRLGTMHLRGEGVLEDVVTAYDNYKLAAHLGDRVAKCAFQPPEISTTDSLFHFNTANELCPSPSVSATPSTTTTTKSKMLQKLARRSVKNKALFNAMTTSAVLTREEIFQRGQQARKEARYLEAIAWFKEAAAQETGIYPDQHVEAMMILGIMFGLGQGVDVDKHEAATWLTRAARRGHVAAKAILGSMYVNEGEYEMGYILLRQCVDQGNGEAAYMLGMNYWHGNGVKEDAKEAKRWLNIAIQLGYDKALQDLREIENQTEKSG</sequence>
<dbReference type="SUPFAM" id="SSF81901">
    <property type="entry name" value="HCP-like"/>
    <property type="match status" value="3"/>
</dbReference>
<dbReference type="PANTHER" id="PTHR11102:SF160">
    <property type="entry name" value="ERAD-ASSOCIATED E3 UBIQUITIN-PROTEIN LIGASE COMPONENT HRD3"/>
    <property type="match status" value="1"/>
</dbReference>
<organism evidence="2 3">
    <name type="scientific">Jimgerdemannia flammicorona</name>
    <dbReference type="NCBI Taxonomy" id="994334"/>
    <lineage>
        <taxon>Eukaryota</taxon>
        <taxon>Fungi</taxon>
        <taxon>Fungi incertae sedis</taxon>
        <taxon>Mucoromycota</taxon>
        <taxon>Mucoromycotina</taxon>
        <taxon>Endogonomycetes</taxon>
        <taxon>Endogonales</taxon>
        <taxon>Endogonaceae</taxon>
        <taxon>Jimgerdemannia</taxon>
    </lineage>
</organism>
<comment type="caution">
    <text evidence="2">The sequence shown here is derived from an EMBL/GenBank/DDBJ whole genome shotgun (WGS) entry which is preliminary data.</text>
</comment>
<dbReference type="AlphaFoldDB" id="A0A433CYU9"/>
<dbReference type="InterPro" id="IPR050767">
    <property type="entry name" value="Sel1_AlgK"/>
</dbReference>
<accession>A0A433CYU9</accession>
<protein>
    <submittedName>
        <fullName evidence="2">Uncharacterized protein</fullName>
    </submittedName>
</protein>
<keyword evidence="3" id="KW-1185">Reference proteome</keyword>
<comment type="similarity">
    <text evidence="1">Belongs to the sel-1 family.</text>
</comment>
<dbReference type="InterPro" id="IPR006597">
    <property type="entry name" value="Sel1-like"/>
</dbReference>
<name>A0A433CYU9_9FUNG</name>
<dbReference type="PANTHER" id="PTHR11102">
    <property type="entry name" value="SEL-1-LIKE PROTEIN"/>
    <property type="match status" value="1"/>
</dbReference>
<evidence type="ECO:0000313" key="2">
    <source>
        <dbReference type="EMBL" id="RUP43748.1"/>
    </source>
</evidence>
<dbReference type="Gene3D" id="1.25.40.10">
    <property type="entry name" value="Tetratricopeptide repeat domain"/>
    <property type="match status" value="4"/>
</dbReference>
<evidence type="ECO:0000313" key="3">
    <source>
        <dbReference type="Proteomes" id="UP000268093"/>
    </source>
</evidence>
<dbReference type="Pfam" id="PF08238">
    <property type="entry name" value="Sel1"/>
    <property type="match status" value="10"/>
</dbReference>
<evidence type="ECO:0000256" key="1">
    <source>
        <dbReference type="ARBA" id="ARBA00038101"/>
    </source>
</evidence>
<dbReference type="Proteomes" id="UP000268093">
    <property type="component" value="Unassembled WGS sequence"/>
</dbReference>
<dbReference type="EMBL" id="RBNI01010401">
    <property type="protein sequence ID" value="RUP43748.1"/>
    <property type="molecule type" value="Genomic_DNA"/>
</dbReference>
<dbReference type="InterPro" id="IPR011990">
    <property type="entry name" value="TPR-like_helical_dom_sf"/>
</dbReference>
<dbReference type="OrthoDB" id="272077at2759"/>